<dbReference type="Proteomes" id="UP000013827">
    <property type="component" value="Unassembled WGS sequence"/>
</dbReference>
<keyword evidence="1" id="KW-0547">Nucleotide-binding</keyword>
<organism evidence="3 4">
    <name type="scientific">Emiliania huxleyi (strain CCMP1516)</name>
    <dbReference type="NCBI Taxonomy" id="280463"/>
    <lineage>
        <taxon>Eukaryota</taxon>
        <taxon>Haptista</taxon>
        <taxon>Haptophyta</taxon>
        <taxon>Prymnesiophyceae</taxon>
        <taxon>Isochrysidales</taxon>
        <taxon>Noelaerhabdaceae</taxon>
        <taxon>Emiliania</taxon>
    </lineage>
</organism>
<dbReference type="PANTHER" id="PTHR23086:SF8">
    <property type="entry name" value="PHOSPHATIDYLINOSITOL 5-PHOSPHATE 4-KINASE, ISOFORM A"/>
    <property type="match status" value="1"/>
</dbReference>
<evidence type="ECO:0000259" key="2">
    <source>
        <dbReference type="PROSITE" id="PS51455"/>
    </source>
</evidence>
<dbReference type="SMART" id="SM00330">
    <property type="entry name" value="PIPKc"/>
    <property type="match status" value="1"/>
</dbReference>
<dbReference type="Pfam" id="PF01504">
    <property type="entry name" value="PIP5K"/>
    <property type="match status" value="2"/>
</dbReference>
<dbReference type="eggNOG" id="KOG0229">
    <property type="taxonomic scope" value="Eukaryota"/>
</dbReference>
<dbReference type="Gene3D" id="3.30.810.10">
    <property type="entry name" value="2-Layer Sandwich"/>
    <property type="match status" value="1"/>
</dbReference>
<dbReference type="GeneID" id="17269100"/>
<accession>A0A0D3JJ71</accession>
<dbReference type="GO" id="GO:0005886">
    <property type="term" value="C:plasma membrane"/>
    <property type="evidence" value="ECO:0007669"/>
    <property type="project" value="TreeGrafter"/>
</dbReference>
<dbReference type="RefSeq" id="XP_005775985.1">
    <property type="nucleotide sequence ID" value="XM_005775928.1"/>
</dbReference>
<dbReference type="PANTHER" id="PTHR23086">
    <property type="entry name" value="PHOSPHATIDYLINOSITOL-4-PHOSPHATE 5-KINASE"/>
    <property type="match status" value="1"/>
</dbReference>
<dbReference type="AlphaFoldDB" id="A0A0D3JJ71"/>
<dbReference type="GO" id="GO:0046854">
    <property type="term" value="P:phosphatidylinositol phosphate biosynthetic process"/>
    <property type="evidence" value="ECO:0007669"/>
    <property type="project" value="TreeGrafter"/>
</dbReference>
<dbReference type="HOGENOM" id="CLU_1404810_0_0_1"/>
<proteinExistence type="predicted"/>
<dbReference type="GO" id="GO:0016308">
    <property type="term" value="F:1-phosphatidylinositol-4-phosphate 5-kinase activity"/>
    <property type="evidence" value="ECO:0007669"/>
    <property type="project" value="TreeGrafter"/>
</dbReference>
<dbReference type="InterPro" id="IPR002498">
    <property type="entry name" value="PInositol-4-P-4/5-kinase_core"/>
</dbReference>
<feature type="domain" description="PIPK" evidence="2">
    <location>
        <begin position="1"/>
        <end position="205"/>
    </location>
</feature>
<keyword evidence="1" id="KW-0418">Kinase</keyword>
<name>A0A0D3JJ71_EMIH1</name>
<dbReference type="Gene3D" id="3.30.800.10">
    <property type="entry name" value="Phosphatidylinositol Phosphate Kinase II Beta"/>
    <property type="match status" value="1"/>
</dbReference>
<keyword evidence="1" id="KW-0067">ATP-binding</keyword>
<dbReference type="InterPro" id="IPR027484">
    <property type="entry name" value="PInositol-4-P-5-kinase_N"/>
</dbReference>
<evidence type="ECO:0000313" key="3">
    <source>
        <dbReference type="EnsemblProtists" id="EOD23556"/>
    </source>
</evidence>
<keyword evidence="4" id="KW-1185">Reference proteome</keyword>
<keyword evidence="1" id="KW-0808">Transferase</keyword>
<dbReference type="EnsemblProtists" id="EOD23556">
    <property type="protein sequence ID" value="EOD23556"/>
    <property type="gene ID" value="EMIHUDRAFT_239456"/>
</dbReference>
<dbReference type="InterPro" id="IPR023610">
    <property type="entry name" value="PInositol-4/5-P-5/4-kinase"/>
</dbReference>
<protein>
    <recommendedName>
        <fullName evidence="2">PIPK domain-containing protein</fullName>
    </recommendedName>
</protein>
<dbReference type="KEGG" id="ehx:EMIHUDRAFT_239456"/>
<dbReference type="SUPFAM" id="SSF56104">
    <property type="entry name" value="SAICAR synthase-like"/>
    <property type="match status" value="1"/>
</dbReference>
<dbReference type="GO" id="GO:0005524">
    <property type="term" value="F:ATP binding"/>
    <property type="evidence" value="ECO:0007669"/>
    <property type="project" value="UniProtKB-UniRule"/>
</dbReference>
<dbReference type="PROSITE" id="PS51455">
    <property type="entry name" value="PIPK"/>
    <property type="match status" value="1"/>
</dbReference>
<dbReference type="PaxDb" id="2903-EOD23556"/>
<reference evidence="4" key="1">
    <citation type="journal article" date="2013" name="Nature">
        <title>Pan genome of the phytoplankton Emiliania underpins its global distribution.</title>
        <authorList>
            <person name="Read B.A."/>
            <person name="Kegel J."/>
            <person name="Klute M.J."/>
            <person name="Kuo A."/>
            <person name="Lefebvre S.C."/>
            <person name="Maumus F."/>
            <person name="Mayer C."/>
            <person name="Miller J."/>
            <person name="Monier A."/>
            <person name="Salamov A."/>
            <person name="Young J."/>
            <person name="Aguilar M."/>
            <person name="Claverie J.M."/>
            <person name="Frickenhaus S."/>
            <person name="Gonzalez K."/>
            <person name="Herman E.K."/>
            <person name="Lin Y.C."/>
            <person name="Napier J."/>
            <person name="Ogata H."/>
            <person name="Sarno A.F."/>
            <person name="Shmutz J."/>
            <person name="Schroeder D."/>
            <person name="de Vargas C."/>
            <person name="Verret F."/>
            <person name="von Dassow P."/>
            <person name="Valentin K."/>
            <person name="Van de Peer Y."/>
            <person name="Wheeler G."/>
            <person name="Dacks J.B."/>
            <person name="Delwiche C.F."/>
            <person name="Dyhrman S.T."/>
            <person name="Glockner G."/>
            <person name="John U."/>
            <person name="Richards T."/>
            <person name="Worden A.Z."/>
            <person name="Zhang X."/>
            <person name="Grigoriev I.V."/>
            <person name="Allen A.E."/>
            <person name="Bidle K."/>
            <person name="Borodovsky M."/>
            <person name="Bowler C."/>
            <person name="Brownlee C."/>
            <person name="Cock J.M."/>
            <person name="Elias M."/>
            <person name="Gladyshev V.N."/>
            <person name="Groth M."/>
            <person name="Guda C."/>
            <person name="Hadaegh A."/>
            <person name="Iglesias-Rodriguez M.D."/>
            <person name="Jenkins J."/>
            <person name="Jones B.M."/>
            <person name="Lawson T."/>
            <person name="Leese F."/>
            <person name="Lindquist E."/>
            <person name="Lobanov A."/>
            <person name="Lomsadze A."/>
            <person name="Malik S.B."/>
            <person name="Marsh M.E."/>
            <person name="Mackinder L."/>
            <person name="Mock T."/>
            <person name="Mueller-Roeber B."/>
            <person name="Pagarete A."/>
            <person name="Parker M."/>
            <person name="Probert I."/>
            <person name="Quesneville H."/>
            <person name="Raines C."/>
            <person name="Rensing S.A."/>
            <person name="Riano-Pachon D.M."/>
            <person name="Richier S."/>
            <person name="Rokitta S."/>
            <person name="Shiraiwa Y."/>
            <person name="Soanes D.M."/>
            <person name="van der Giezen M."/>
            <person name="Wahlund T.M."/>
            <person name="Williams B."/>
            <person name="Wilson W."/>
            <person name="Wolfe G."/>
            <person name="Wurch L.L."/>
        </authorList>
    </citation>
    <scope>NUCLEOTIDE SEQUENCE</scope>
</reference>
<evidence type="ECO:0000313" key="4">
    <source>
        <dbReference type="Proteomes" id="UP000013827"/>
    </source>
</evidence>
<reference evidence="3" key="2">
    <citation type="submission" date="2024-10" db="UniProtKB">
        <authorList>
            <consortium name="EnsemblProtists"/>
        </authorList>
    </citation>
    <scope>IDENTIFICATION</scope>
</reference>
<evidence type="ECO:0000256" key="1">
    <source>
        <dbReference type="PROSITE-ProRule" id="PRU00781"/>
    </source>
</evidence>
<sequence length="205" mass="23410">MVGNFSEGRSGGFFFTTADRRYLVKTIGRKERRRGCSREREQRRLLKMLPRYYEFLRTNPRSLLSRFSGGHCVDGCYCLTMHGQSRRFAAAQLAGQCQKDFGDAEFLRSHNIMDYSLLVGIQHGYGSVDPLSLPPLARRLVPLPPLAARRAELRRTAKGICPLAFSADPTADPGAVYYFAIIDLLQSWDWGKRLERSSTRYFRGF</sequence>
<dbReference type="InterPro" id="IPR027483">
    <property type="entry name" value="PInositol-4-P-4/5-kinase_C_sf"/>
</dbReference>